<evidence type="ECO:0000313" key="3">
    <source>
        <dbReference type="EMBL" id="BAG19432.1"/>
    </source>
</evidence>
<feature type="domain" description="HTH cro/C1-type" evidence="2">
    <location>
        <begin position="81"/>
        <end position="135"/>
    </location>
</feature>
<dbReference type="CDD" id="cd00093">
    <property type="entry name" value="HTH_XRE"/>
    <property type="match status" value="1"/>
</dbReference>
<evidence type="ECO:0000313" key="4">
    <source>
        <dbReference type="Proteomes" id="UP000001685"/>
    </source>
</evidence>
<feature type="region of interest" description="Disordered" evidence="1">
    <location>
        <begin position="1"/>
        <end position="44"/>
    </location>
</feature>
<organism evidence="3 4">
    <name type="scientific">Streptomyces griseus subsp. griseus (strain JCM 4626 / CBS 651.72 / NBRC 13350 / KCC S-0626 / ISP 5235)</name>
    <dbReference type="NCBI Taxonomy" id="455632"/>
    <lineage>
        <taxon>Bacteria</taxon>
        <taxon>Bacillati</taxon>
        <taxon>Actinomycetota</taxon>
        <taxon>Actinomycetes</taxon>
        <taxon>Kitasatosporales</taxon>
        <taxon>Streptomycetaceae</taxon>
        <taxon>Streptomyces</taxon>
    </lineage>
</organism>
<dbReference type="eggNOG" id="COG1396">
    <property type="taxonomic scope" value="Bacteria"/>
</dbReference>
<reference evidence="4" key="1">
    <citation type="journal article" date="2008" name="J. Bacteriol.">
        <title>Genome sequence of the streptomycin-producing microorganism Streptomyces griseus IFO 13350.</title>
        <authorList>
            <person name="Ohnishi Y."/>
            <person name="Ishikawa J."/>
            <person name="Hara H."/>
            <person name="Suzuki H."/>
            <person name="Ikenoya M."/>
            <person name="Ikeda H."/>
            <person name="Yamashita A."/>
            <person name="Hattori M."/>
            <person name="Horinouchi S."/>
        </authorList>
    </citation>
    <scope>NUCLEOTIDE SEQUENCE [LARGE SCALE GENOMIC DNA]</scope>
    <source>
        <strain evidence="4">JCM 4626 / NBRC 13350</strain>
    </source>
</reference>
<accession>B1W2R8</accession>
<dbReference type="Pfam" id="PF01381">
    <property type="entry name" value="HTH_3"/>
    <property type="match status" value="1"/>
</dbReference>
<dbReference type="HOGENOM" id="CLU_066192_8_3_11"/>
<proteinExistence type="predicted"/>
<dbReference type="Gene3D" id="1.10.260.40">
    <property type="entry name" value="lambda repressor-like DNA-binding domains"/>
    <property type="match status" value="1"/>
</dbReference>
<dbReference type="InterPro" id="IPR010982">
    <property type="entry name" value="Lambda_DNA-bd_dom_sf"/>
</dbReference>
<dbReference type="InterPro" id="IPR001387">
    <property type="entry name" value="Cro/C1-type_HTH"/>
</dbReference>
<dbReference type="EMBL" id="AP009493">
    <property type="protein sequence ID" value="BAG19432.1"/>
    <property type="molecule type" value="Genomic_DNA"/>
</dbReference>
<dbReference type="Proteomes" id="UP000001685">
    <property type="component" value="Chromosome"/>
</dbReference>
<dbReference type="SMART" id="SM00530">
    <property type="entry name" value="HTH_XRE"/>
    <property type="match status" value="1"/>
</dbReference>
<feature type="region of interest" description="Disordered" evidence="1">
    <location>
        <begin position="153"/>
        <end position="195"/>
    </location>
</feature>
<keyword evidence="3" id="KW-0238">DNA-binding</keyword>
<dbReference type="AlphaFoldDB" id="B1W2R8"/>
<protein>
    <submittedName>
        <fullName evidence="3">DNA-binding protein</fullName>
    </submittedName>
</protein>
<dbReference type="SUPFAM" id="SSF47413">
    <property type="entry name" value="lambda repressor-like DNA-binding domains"/>
    <property type="match status" value="1"/>
</dbReference>
<gene>
    <name evidence="3" type="ordered locus">SGR_2603</name>
</gene>
<evidence type="ECO:0000256" key="1">
    <source>
        <dbReference type="SAM" id="MobiDB-lite"/>
    </source>
</evidence>
<dbReference type="PROSITE" id="PS50943">
    <property type="entry name" value="HTH_CROC1"/>
    <property type="match status" value="1"/>
</dbReference>
<feature type="compositionally biased region" description="Low complexity" evidence="1">
    <location>
        <begin position="168"/>
        <end position="184"/>
    </location>
</feature>
<dbReference type="KEGG" id="sgr:SGR_2603"/>
<name>B1W2R8_STRGG</name>
<evidence type="ECO:0000259" key="2">
    <source>
        <dbReference type="PROSITE" id="PS50943"/>
    </source>
</evidence>
<sequence>MASPARTLVGSMPPVTRLRRQQIRPERNARPVPGRPRAPTLGTVSIRATNQADVIPLRPLPAAVPALPREPLWRALVGEVLRRERQAQGRTLKDVAEAARISMPYLSEVERGLKEASSEVLAAAAQALGLSLADVLALAGERLVSLTAARSRSRSLGPGAAGGRRSVRPAGPAGPTGSAGATRPSGPMGGVLLAA</sequence>
<dbReference type="GO" id="GO:0003677">
    <property type="term" value="F:DNA binding"/>
    <property type="evidence" value="ECO:0007669"/>
    <property type="project" value="UniProtKB-KW"/>
</dbReference>